<keyword evidence="5" id="KW-0067">ATP-binding</keyword>
<evidence type="ECO:0000256" key="4">
    <source>
        <dbReference type="ARBA" id="ARBA00022777"/>
    </source>
</evidence>
<name>A0ABM8GLE0_9MICO</name>
<dbReference type="Gene3D" id="3.30.230.10">
    <property type="match status" value="1"/>
</dbReference>
<keyword evidence="4" id="KW-0418">Kinase</keyword>
<dbReference type="EMBL" id="AP027732">
    <property type="protein sequence ID" value="BDZ49215.1"/>
    <property type="molecule type" value="Genomic_DNA"/>
</dbReference>
<dbReference type="InterPro" id="IPR006203">
    <property type="entry name" value="GHMP_knse_ATP-bd_CS"/>
</dbReference>
<keyword evidence="2" id="KW-0808">Transferase</keyword>
<dbReference type="Pfam" id="PF00288">
    <property type="entry name" value="GHMP_kinases_N"/>
    <property type="match status" value="1"/>
</dbReference>
<evidence type="ECO:0000256" key="2">
    <source>
        <dbReference type="ARBA" id="ARBA00022679"/>
    </source>
</evidence>
<evidence type="ECO:0000313" key="8">
    <source>
        <dbReference type="EMBL" id="BDZ49215.1"/>
    </source>
</evidence>
<dbReference type="InterPro" id="IPR014721">
    <property type="entry name" value="Ribsml_uS5_D2-typ_fold_subgr"/>
</dbReference>
<evidence type="ECO:0000256" key="5">
    <source>
        <dbReference type="ARBA" id="ARBA00022840"/>
    </source>
</evidence>
<keyword evidence="9" id="KW-1185">Reference proteome</keyword>
<protein>
    <recommendedName>
        <fullName evidence="7">GHMP kinase N-terminal domain-containing protein</fullName>
    </recommendedName>
</protein>
<dbReference type="PANTHER" id="PTHR10457:SF7">
    <property type="entry name" value="GALACTOKINASE-RELATED"/>
    <property type="match status" value="1"/>
</dbReference>
<feature type="region of interest" description="Disordered" evidence="6">
    <location>
        <begin position="95"/>
        <end position="136"/>
    </location>
</feature>
<dbReference type="PANTHER" id="PTHR10457">
    <property type="entry name" value="MEVALONATE KINASE/GALACTOKINASE"/>
    <property type="match status" value="1"/>
</dbReference>
<feature type="domain" description="GHMP kinase N-terminal" evidence="7">
    <location>
        <begin position="25"/>
        <end position="106"/>
    </location>
</feature>
<sequence length="136" mass="13505">MAGWSAYVFGIAWALGQKLPEVEGLTETSADLSRAFGLDIFVESDVPVGAGLSSSAAIECAVAVALSDLWSLDVTRPFLASVGQLAENKAVGAPTGIMDQSASSSGAPTPPSSSTVAASTPRSSTSASPGPISSSS</sequence>
<dbReference type="InterPro" id="IPR006204">
    <property type="entry name" value="GHMP_kinase_N_dom"/>
</dbReference>
<dbReference type="Proteomes" id="UP001321486">
    <property type="component" value="Chromosome"/>
</dbReference>
<comment type="similarity">
    <text evidence="1">Belongs to the GHMP kinase family. GalK subfamily.</text>
</comment>
<evidence type="ECO:0000256" key="1">
    <source>
        <dbReference type="ARBA" id="ARBA00006566"/>
    </source>
</evidence>
<dbReference type="InterPro" id="IPR020568">
    <property type="entry name" value="Ribosomal_Su5_D2-typ_SF"/>
</dbReference>
<dbReference type="SUPFAM" id="SSF54211">
    <property type="entry name" value="Ribosomal protein S5 domain 2-like"/>
    <property type="match status" value="1"/>
</dbReference>
<evidence type="ECO:0000313" key="9">
    <source>
        <dbReference type="Proteomes" id="UP001321486"/>
    </source>
</evidence>
<accession>A0ABM8GLE0</accession>
<feature type="compositionally biased region" description="Low complexity" evidence="6">
    <location>
        <begin position="101"/>
        <end position="136"/>
    </location>
</feature>
<keyword evidence="3" id="KW-0547">Nucleotide-binding</keyword>
<dbReference type="PROSITE" id="PS00627">
    <property type="entry name" value="GHMP_KINASES_ATP"/>
    <property type="match status" value="1"/>
</dbReference>
<evidence type="ECO:0000256" key="3">
    <source>
        <dbReference type="ARBA" id="ARBA00022741"/>
    </source>
</evidence>
<evidence type="ECO:0000256" key="6">
    <source>
        <dbReference type="SAM" id="MobiDB-lite"/>
    </source>
</evidence>
<proteinExistence type="inferred from homology"/>
<gene>
    <name evidence="8" type="ORF">GCM10025867_14560</name>
</gene>
<dbReference type="PRINTS" id="PR00959">
    <property type="entry name" value="MEVGALKINASE"/>
</dbReference>
<reference evidence="9" key="1">
    <citation type="journal article" date="2019" name="Int. J. Syst. Evol. Microbiol.">
        <title>The Global Catalogue of Microorganisms (GCM) 10K type strain sequencing project: providing services to taxonomists for standard genome sequencing and annotation.</title>
        <authorList>
            <consortium name="The Broad Institute Genomics Platform"/>
            <consortium name="The Broad Institute Genome Sequencing Center for Infectious Disease"/>
            <person name="Wu L."/>
            <person name="Ma J."/>
        </authorList>
    </citation>
    <scope>NUCLEOTIDE SEQUENCE [LARGE SCALE GENOMIC DNA]</scope>
    <source>
        <strain evidence="9">NBRC 108728</strain>
    </source>
</reference>
<organism evidence="8 9">
    <name type="scientific">Frondihabitans sucicola</name>
    <dbReference type="NCBI Taxonomy" id="1268041"/>
    <lineage>
        <taxon>Bacteria</taxon>
        <taxon>Bacillati</taxon>
        <taxon>Actinomycetota</taxon>
        <taxon>Actinomycetes</taxon>
        <taxon>Micrococcales</taxon>
        <taxon>Microbacteriaceae</taxon>
        <taxon>Frondihabitans</taxon>
    </lineage>
</organism>
<evidence type="ECO:0000259" key="7">
    <source>
        <dbReference type="Pfam" id="PF00288"/>
    </source>
</evidence>